<evidence type="ECO:0000259" key="3">
    <source>
        <dbReference type="Pfam" id="PF20776"/>
    </source>
</evidence>
<protein>
    <submittedName>
        <fullName evidence="5">Uncharacterized protein</fullName>
    </submittedName>
</protein>
<dbReference type="GeneID" id="5127742"/>
<dbReference type="VEuPathDB" id="FungiDB:PGUG_01271"/>
<dbReference type="AlphaFoldDB" id="A5DDC0"/>
<accession>A5DDC0</accession>
<feature type="region of interest" description="Disordered" evidence="1">
    <location>
        <begin position="402"/>
        <end position="460"/>
    </location>
</feature>
<dbReference type="Pfam" id="PF20778">
    <property type="entry name" value="SLS1_C"/>
    <property type="match status" value="1"/>
</dbReference>
<dbReference type="EMBL" id="CH408156">
    <property type="protein sequence ID" value="EDK37173.2"/>
    <property type="molecule type" value="Genomic_DNA"/>
</dbReference>
<feature type="domain" description="SLS1 first KH" evidence="2">
    <location>
        <begin position="170"/>
        <end position="234"/>
    </location>
</feature>
<gene>
    <name evidence="5" type="ORF">PGUG_01271</name>
</gene>
<dbReference type="InParanoid" id="A5DDC0"/>
<dbReference type="Proteomes" id="UP000001997">
    <property type="component" value="Unassembled WGS sequence"/>
</dbReference>
<keyword evidence="6" id="KW-1185">Reference proteome</keyword>
<evidence type="ECO:0000313" key="5">
    <source>
        <dbReference type="EMBL" id="EDK37173.2"/>
    </source>
</evidence>
<dbReference type="KEGG" id="pgu:PGUG_01271"/>
<feature type="domain" description="SLS1 N-terminal" evidence="3">
    <location>
        <begin position="91"/>
        <end position="160"/>
    </location>
</feature>
<reference evidence="5" key="2">
    <citation type="journal article" date="2009" name="Nature">
        <title>Evolution of pathogenicity and sexual reproduction in eight Candida genomes.</title>
        <authorList>
            <person name="Butler G."/>
            <person name="Rasmussen M.D."/>
            <person name="Lin M.F."/>
            <person name="Santos M.A."/>
            <person name="Sakthikumar S."/>
            <person name="Munro C.A."/>
            <person name="Rheinbay E."/>
            <person name="Grabherr M."/>
            <person name="Forche A."/>
            <person name="Reedy J.L."/>
            <person name="Agrafioti I."/>
            <person name="Arnaud M.B."/>
            <person name="Bates S."/>
            <person name="Brown A.J."/>
            <person name="Brunke S."/>
            <person name="Costanzo M.C."/>
            <person name="Fitzpatrick D.A."/>
            <person name="de Groot P.W."/>
            <person name="Harris D."/>
            <person name="Hoyer L.L."/>
            <person name="Hube B."/>
            <person name="Klis F.M."/>
            <person name="Kodira C."/>
            <person name="Lennard N."/>
            <person name="Logue M.E."/>
            <person name="Martin R."/>
            <person name="Neiman A.M."/>
            <person name="Nikolaou E."/>
            <person name="Quail M.A."/>
            <person name="Quinn J."/>
            <person name="Santos M.C."/>
            <person name="Schmitzberger F.F."/>
            <person name="Sherlock G."/>
            <person name="Shah P."/>
            <person name="Silverstein K.A."/>
            <person name="Skrzypek M.S."/>
            <person name="Soll D."/>
            <person name="Staggs R."/>
            <person name="Stansfield I."/>
            <person name="Stumpf M.P."/>
            <person name="Sudbery P.E."/>
            <person name="Srikantha T."/>
            <person name="Zeng Q."/>
            <person name="Berman J."/>
            <person name="Berriman M."/>
            <person name="Heitman J."/>
            <person name="Gow N.A."/>
            <person name="Lorenz M.C."/>
            <person name="Birren B.W."/>
            <person name="Kellis M."/>
            <person name="Cuomo C.A."/>
        </authorList>
    </citation>
    <scope>NUCLEOTIDE SEQUENCE [LARGE SCALE GENOMIC DNA]</scope>
    <source>
        <strain evidence="5">ATCC 6260</strain>
    </source>
</reference>
<feature type="compositionally biased region" description="Basic and acidic residues" evidence="1">
    <location>
        <begin position="433"/>
        <end position="453"/>
    </location>
</feature>
<feature type="domain" description="SLS1 C-terminal" evidence="4">
    <location>
        <begin position="432"/>
        <end position="755"/>
    </location>
</feature>
<dbReference type="Pfam" id="PF20776">
    <property type="entry name" value="SLS1_N"/>
    <property type="match status" value="1"/>
</dbReference>
<proteinExistence type="predicted"/>
<evidence type="ECO:0000256" key="1">
    <source>
        <dbReference type="SAM" id="MobiDB-lite"/>
    </source>
</evidence>
<name>A5DDC0_PICGU</name>
<dbReference type="InterPro" id="IPR048400">
    <property type="entry name" value="SLS1_N"/>
</dbReference>
<dbReference type="OMA" id="LWFELDE"/>
<organism evidence="5 6">
    <name type="scientific">Meyerozyma guilliermondii (strain ATCC 6260 / CBS 566 / DSM 6381 / JCM 1539 / NBRC 10279 / NRRL Y-324)</name>
    <name type="common">Yeast</name>
    <name type="synonym">Candida guilliermondii</name>
    <dbReference type="NCBI Taxonomy" id="294746"/>
    <lineage>
        <taxon>Eukaryota</taxon>
        <taxon>Fungi</taxon>
        <taxon>Dikarya</taxon>
        <taxon>Ascomycota</taxon>
        <taxon>Saccharomycotina</taxon>
        <taxon>Pichiomycetes</taxon>
        <taxon>Debaryomycetaceae</taxon>
        <taxon>Meyerozyma</taxon>
    </lineage>
</organism>
<evidence type="ECO:0000313" key="6">
    <source>
        <dbReference type="Proteomes" id="UP000001997"/>
    </source>
</evidence>
<evidence type="ECO:0000259" key="2">
    <source>
        <dbReference type="Pfam" id="PF14611"/>
    </source>
</evidence>
<dbReference type="GO" id="GO:0005743">
    <property type="term" value="C:mitochondrial inner membrane"/>
    <property type="evidence" value="ECO:0007669"/>
    <property type="project" value="InterPro"/>
</dbReference>
<sequence length="768" mass="86838">MFRPRFRAVRWYSSRRIPSVVHPELQSNHAPERILILDPAETADKRFRQVVRDIGSFRPEITPDSVALASLDLLQDAQSDGRGASDGVDHTGISIEQQKPAVSFLTAQQHKELCDTLTRSYTKTQLQHFLVARLGTSRGLQRRTKIQLAQLILEKAWNITTGEPADLNHLVRTKSVELSPSDRFLLVSKSATLLRHVARAGAKIELGSKNLVFTGTDFQVKDAENLLRSVLDRCYRTTVDLSAIKSMFDERNHDFAAAVAAVSQSLGVFFKPNAQEGVFDFAAFDSSQIQRSQRMLMSMLVSKRNESKYLPNFQSKDFSLVPFADDESLPWHSRKPFYVARITQPRGFIQEALAKLDVDEKTTPSFDYEKQLYDAKSLPPQRDLEEESWNLLRDLGIVEKGKEKEEGEEVSEEKEVTEVKEVSGVQEVSEIVSEPKDVSDVSEAKKDSDRESPDSFSTKTSTANFTRLRDFASEITNNHYDFLTSFKSTSLPSSTMFTVGLGNILFPAPKSSTIIPKFGDNLSEVSRFSTNAATLIKKLVQLPFYEKPDASLSSQAMVHDPHTYVAQIRFVPSPFDHVDHEEFPPVEIWVELNDRSKADVDTLSMVSVEGENECLVGLPQEILDMKVSCQKTGDLLKVESESPHHEKNSIYDLLQETAPRYSRFDSQPGLSEFLDNSRLDFGGSQRPSICPFIDINFGEKKLRYLYVNVNYRKQLEFRYGDRLIQMSTVEGGSMGGRTTEVTFVGENEDKQELQELLIDSRLFLEECI</sequence>
<dbReference type="InterPro" id="IPR032741">
    <property type="entry name" value="Sls1_KH-1"/>
</dbReference>
<dbReference type="OrthoDB" id="5392646at2759"/>
<dbReference type="HOGENOM" id="CLU_012168_0_0_1"/>
<dbReference type="RefSeq" id="XP_001485600.2">
    <property type="nucleotide sequence ID" value="XM_001485550.1"/>
</dbReference>
<reference evidence="5" key="1">
    <citation type="submission" date="2005-03" db="EMBL/GenBank/DDBJ databases">
        <authorList>
            <person name="Giovannoni S.J."/>
            <person name="Cho J.-C."/>
            <person name="Ferriera S."/>
            <person name="Johnson J."/>
            <person name="Kravitz S."/>
            <person name="Halpern A."/>
            <person name="Remington K."/>
            <person name="Beeson K."/>
            <person name="Tran B."/>
            <person name="Rogers Y.-H."/>
            <person name="Friedman R."/>
            <person name="Venter J.C."/>
        </authorList>
    </citation>
    <scope>NUCLEOTIDE SEQUENCE</scope>
    <source>
        <strain evidence="5">ATCC 6260</strain>
    </source>
</reference>
<dbReference type="InterPro" id="IPR048401">
    <property type="entry name" value="SLS1_C"/>
</dbReference>
<dbReference type="eggNOG" id="ENOG502QUD1">
    <property type="taxonomic scope" value="Eukaryota"/>
</dbReference>
<evidence type="ECO:0000259" key="4">
    <source>
        <dbReference type="Pfam" id="PF20778"/>
    </source>
</evidence>
<dbReference type="Pfam" id="PF14611">
    <property type="entry name" value="KH_SLS1_1"/>
    <property type="match status" value="1"/>
</dbReference>
<dbReference type="STRING" id="294746.A5DDC0"/>